<proteinExistence type="predicted"/>
<dbReference type="AlphaFoldDB" id="A0A7C9AUI9"/>
<organism evidence="2">
    <name type="scientific">Opuntia streptacantha</name>
    <name type="common">Prickly pear cactus</name>
    <name type="synonym">Opuntia cardona</name>
    <dbReference type="NCBI Taxonomy" id="393608"/>
    <lineage>
        <taxon>Eukaryota</taxon>
        <taxon>Viridiplantae</taxon>
        <taxon>Streptophyta</taxon>
        <taxon>Embryophyta</taxon>
        <taxon>Tracheophyta</taxon>
        <taxon>Spermatophyta</taxon>
        <taxon>Magnoliopsida</taxon>
        <taxon>eudicotyledons</taxon>
        <taxon>Gunneridae</taxon>
        <taxon>Pentapetalae</taxon>
        <taxon>Caryophyllales</taxon>
        <taxon>Cactineae</taxon>
        <taxon>Cactaceae</taxon>
        <taxon>Opuntioideae</taxon>
        <taxon>Opuntia</taxon>
    </lineage>
</organism>
<sequence>MNLIPPHPSQTALAFGIPPNKPSNLPSSSNFTTSSAPPMSLPLTKTSGTFTSFVPINFLSSSLNPESIEMSRSIIRMWYDSMMDRTTLQSSKVFLIPLNVVV</sequence>
<reference evidence="2" key="2">
    <citation type="submission" date="2020-07" db="EMBL/GenBank/DDBJ databases">
        <authorList>
            <person name="Vera ALvarez R."/>
            <person name="Arias-Moreno D.M."/>
            <person name="Jimenez-Jacinto V."/>
            <person name="Jimenez-Bremont J.F."/>
            <person name="Swaminathan K."/>
            <person name="Moose S.P."/>
            <person name="Guerrero-Gonzalez M.L."/>
            <person name="Marino-Ramirez L."/>
            <person name="Landsman D."/>
            <person name="Rodriguez-Kessler M."/>
            <person name="Delgado-Sanchez P."/>
        </authorList>
    </citation>
    <scope>NUCLEOTIDE SEQUENCE</scope>
    <source>
        <tissue evidence="2">Cladode</tissue>
    </source>
</reference>
<reference evidence="2" key="1">
    <citation type="journal article" date="2013" name="J. Plant Res.">
        <title>Effect of fungi and light on seed germination of three Opuntia species from semiarid lands of central Mexico.</title>
        <authorList>
            <person name="Delgado-Sanchez P."/>
            <person name="Jimenez-Bremont J.F."/>
            <person name="Guerrero-Gonzalez Mde L."/>
            <person name="Flores J."/>
        </authorList>
    </citation>
    <scope>NUCLEOTIDE SEQUENCE</scope>
    <source>
        <tissue evidence="2">Cladode</tissue>
    </source>
</reference>
<evidence type="ECO:0000313" key="2">
    <source>
        <dbReference type="EMBL" id="MBA4677158.1"/>
    </source>
</evidence>
<accession>A0A7C9AUI9</accession>
<name>A0A7C9AUI9_OPUST</name>
<evidence type="ECO:0000256" key="1">
    <source>
        <dbReference type="SAM" id="MobiDB-lite"/>
    </source>
</evidence>
<protein>
    <submittedName>
        <fullName evidence="2">Uncharacterized protein</fullName>
    </submittedName>
</protein>
<dbReference type="EMBL" id="GISG01273958">
    <property type="protein sequence ID" value="MBA4677158.1"/>
    <property type="molecule type" value="Transcribed_RNA"/>
</dbReference>
<feature type="region of interest" description="Disordered" evidence="1">
    <location>
        <begin position="1"/>
        <end position="38"/>
    </location>
</feature>